<feature type="coiled-coil region" evidence="1">
    <location>
        <begin position="193"/>
        <end position="262"/>
    </location>
</feature>
<dbReference type="InterPro" id="IPR050739">
    <property type="entry name" value="MFP"/>
</dbReference>
<keyword evidence="2" id="KW-0812">Transmembrane</keyword>
<dbReference type="PRINTS" id="PR01490">
    <property type="entry name" value="RTXTOXIND"/>
</dbReference>
<dbReference type="PANTHER" id="PTHR30386:SF28">
    <property type="entry name" value="EXPORTED PROTEIN"/>
    <property type="match status" value="1"/>
</dbReference>
<dbReference type="InterPro" id="IPR058982">
    <property type="entry name" value="Beta-barrel_AprE"/>
</dbReference>
<keyword evidence="2" id="KW-0472">Membrane</keyword>
<reference evidence="4 5" key="1">
    <citation type="journal article" date="2020" name="Front. Microbiol.">
        <title>Genetic Organization of the aprX-lipA2 Operon Affects the Proteolytic Potential of Pseudomonas Species in Milk.</title>
        <authorList>
            <person name="Maier C."/>
            <person name="Huptas C."/>
            <person name="von Neubeck M."/>
            <person name="Scherer S."/>
            <person name="Wenning M."/>
            <person name="Lucking G."/>
        </authorList>
    </citation>
    <scope>NUCLEOTIDE SEQUENCE [LARGE SCALE GENOMIC DNA]</scope>
    <source>
        <strain evidence="4 5">G4779</strain>
    </source>
</reference>
<name>A0A7Y1MPC0_9PSED</name>
<dbReference type="OrthoDB" id="9775513at2"/>
<feature type="domain" description="AprE-like beta-barrel" evidence="3">
    <location>
        <begin position="304"/>
        <end position="403"/>
    </location>
</feature>
<dbReference type="EMBL" id="JAAQYP010000015">
    <property type="protein sequence ID" value="NNA95816.1"/>
    <property type="molecule type" value="Genomic_DNA"/>
</dbReference>
<sequence length="424" mass="47469">MSTRAPLFRNEVLVRQRKDALGEIILIPPTSFAFLALGALCLAAVVIGFMYWGSYTKRSTVNGQLLPATGQVKVHAPQAGIVLEKLIHEGQSVQRGDPLVRLSSERYGSDSGPVQANISLQLTARRDSLLGELEKIRRLQTHERETLDSKITSLLLELTSQANQTQSQHERVVLATDAARRYQGLMEKGYISMDQLQQRQAELLGQRQTLQGLQRDRTTLTQQLTEKRNERAGLDARQDNQLADIERQISVVEQEFSESEARRVLLITAPEAGIITAALAEVGQTVDTSKALLSIMPHDTPLEAELYAPSRSIGFINPGDTVLIRYQAFPYQKFGKYQGLVHSISRTSISFSELASMVGSVPNVGLNGEQFYRLRIRLNDQKITAYGQQRPLQSGMLLEADIIQDRRRLYEWILEPLYSLTGKL</sequence>
<evidence type="ECO:0000313" key="4">
    <source>
        <dbReference type="EMBL" id="NNA95816.1"/>
    </source>
</evidence>
<gene>
    <name evidence="4" type="ORF">HBO33_11595</name>
</gene>
<dbReference type="PANTHER" id="PTHR30386">
    <property type="entry name" value="MEMBRANE FUSION SUBUNIT OF EMRAB-TOLC MULTIDRUG EFFLUX PUMP"/>
    <property type="match status" value="1"/>
</dbReference>
<dbReference type="Gene3D" id="2.40.30.170">
    <property type="match status" value="1"/>
</dbReference>
<comment type="caution">
    <text evidence="4">The sequence shown here is derived from an EMBL/GenBank/DDBJ whole genome shotgun (WGS) entry which is preliminary data.</text>
</comment>
<evidence type="ECO:0000256" key="2">
    <source>
        <dbReference type="SAM" id="Phobius"/>
    </source>
</evidence>
<keyword evidence="2" id="KW-1133">Transmembrane helix</keyword>
<dbReference type="AlphaFoldDB" id="A0A7Y1MPC0"/>
<dbReference type="Proteomes" id="UP000542111">
    <property type="component" value="Unassembled WGS sequence"/>
</dbReference>
<feature type="transmembrane region" description="Helical" evidence="2">
    <location>
        <begin position="21"/>
        <end position="52"/>
    </location>
</feature>
<dbReference type="Gene3D" id="2.40.50.100">
    <property type="match status" value="1"/>
</dbReference>
<evidence type="ECO:0000259" key="3">
    <source>
        <dbReference type="Pfam" id="PF26002"/>
    </source>
</evidence>
<evidence type="ECO:0000313" key="5">
    <source>
        <dbReference type="Proteomes" id="UP000542111"/>
    </source>
</evidence>
<keyword evidence="1" id="KW-0175">Coiled coil</keyword>
<proteinExistence type="predicted"/>
<accession>A0A7Y1MPC0</accession>
<evidence type="ECO:0000256" key="1">
    <source>
        <dbReference type="SAM" id="Coils"/>
    </source>
</evidence>
<protein>
    <submittedName>
        <fullName evidence="4">HlyD family efflux transporter periplasmic adaptor subunit</fullName>
    </submittedName>
</protein>
<dbReference type="Pfam" id="PF26002">
    <property type="entry name" value="Beta-barrel_AprE"/>
    <property type="match status" value="1"/>
</dbReference>
<organism evidence="4 5">
    <name type="scientific">Pseudomonas gessardii</name>
    <dbReference type="NCBI Taxonomy" id="78544"/>
    <lineage>
        <taxon>Bacteria</taxon>
        <taxon>Pseudomonadati</taxon>
        <taxon>Pseudomonadota</taxon>
        <taxon>Gammaproteobacteria</taxon>
        <taxon>Pseudomonadales</taxon>
        <taxon>Pseudomonadaceae</taxon>
        <taxon>Pseudomonas</taxon>
    </lineage>
</organism>